<dbReference type="Pfam" id="PF01966">
    <property type="entry name" value="HD"/>
    <property type="match status" value="1"/>
</dbReference>
<dbReference type="STRING" id="361077.A0A151Z6N7"/>
<organism evidence="2 3">
    <name type="scientific">Tieghemostelium lacteum</name>
    <name type="common">Slime mold</name>
    <name type="synonym">Dictyostelium lacteum</name>
    <dbReference type="NCBI Taxonomy" id="361077"/>
    <lineage>
        <taxon>Eukaryota</taxon>
        <taxon>Amoebozoa</taxon>
        <taxon>Evosea</taxon>
        <taxon>Eumycetozoa</taxon>
        <taxon>Dictyostelia</taxon>
        <taxon>Dictyosteliales</taxon>
        <taxon>Raperosteliaceae</taxon>
        <taxon>Tieghemostelium</taxon>
    </lineage>
</organism>
<sequence length="239" mass="27764">MTTSNNLINKSIKFVKDIMKSNDASHDWNHVERVWRMSVQIAKKEQYQGDIEMLELAAILHDVNDRKYSAKNDNVKVFLQQNGYPEEKIATIERVIEEISFSNELENPGKDILLESKIVQDSDRLDAIGAMGIARVFSYGTFAKRPLYSLTNYPSLSAFTESQLNSTKMLTKEEYQKTSNPTINHFYDKLFHLSKMMKTKTGRELAEKRHKTMYDFVNSFNEELVDCFSDQEQISKHLK</sequence>
<dbReference type="CDD" id="cd00077">
    <property type="entry name" value="HDc"/>
    <property type="match status" value="1"/>
</dbReference>
<dbReference type="EMBL" id="LODT01000039">
    <property type="protein sequence ID" value="KYQ89622.1"/>
    <property type="molecule type" value="Genomic_DNA"/>
</dbReference>
<comment type="caution">
    <text evidence="2">The sequence shown here is derived from an EMBL/GenBank/DDBJ whole genome shotgun (WGS) entry which is preliminary data.</text>
</comment>
<feature type="domain" description="HD/PDEase" evidence="1">
    <location>
        <begin position="23"/>
        <end position="137"/>
    </location>
</feature>
<dbReference type="InterPro" id="IPR006674">
    <property type="entry name" value="HD_domain"/>
</dbReference>
<dbReference type="Gene3D" id="1.10.472.50">
    <property type="entry name" value="HD-domain/PDEase-like"/>
    <property type="match status" value="1"/>
</dbReference>
<dbReference type="SMART" id="SM00471">
    <property type="entry name" value="HDc"/>
    <property type="match status" value="1"/>
</dbReference>
<dbReference type="Proteomes" id="UP000076078">
    <property type="component" value="Unassembled WGS sequence"/>
</dbReference>
<proteinExistence type="predicted"/>
<name>A0A151Z6N7_TIELA</name>
<dbReference type="InterPro" id="IPR003607">
    <property type="entry name" value="HD/PDEase_dom"/>
</dbReference>
<accession>A0A151Z6N7</accession>
<evidence type="ECO:0000313" key="2">
    <source>
        <dbReference type="EMBL" id="KYQ89622.1"/>
    </source>
</evidence>
<dbReference type="PANTHER" id="PTHR33594:SF1">
    <property type="entry name" value="HD_PDEASE DOMAIN-CONTAINING PROTEIN"/>
    <property type="match status" value="1"/>
</dbReference>
<reference evidence="2 3" key="1">
    <citation type="submission" date="2015-12" db="EMBL/GenBank/DDBJ databases">
        <title>Dictyostelia acquired genes for synthesis and detection of signals that induce cell-type specialization by lateral gene transfer from prokaryotes.</title>
        <authorList>
            <person name="Gloeckner G."/>
            <person name="Schaap P."/>
        </authorList>
    </citation>
    <scope>NUCLEOTIDE SEQUENCE [LARGE SCALE GENOMIC DNA]</scope>
    <source>
        <strain evidence="2 3">TK</strain>
    </source>
</reference>
<keyword evidence="3" id="KW-1185">Reference proteome</keyword>
<dbReference type="PANTHER" id="PTHR33594">
    <property type="entry name" value="SUPERFAMILY HYDROLASE, PUTATIVE (AFU_ORTHOLOGUE AFUA_1G03035)-RELATED"/>
    <property type="match status" value="1"/>
</dbReference>
<gene>
    <name evidence="2" type="ORF">DLAC_09586</name>
</gene>
<dbReference type="OrthoDB" id="16547at2759"/>
<dbReference type="FunCoup" id="A0A151Z6N7">
    <property type="interactions" value="1"/>
</dbReference>
<dbReference type="OMA" id="GHDWFHI"/>
<evidence type="ECO:0000259" key="1">
    <source>
        <dbReference type="SMART" id="SM00471"/>
    </source>
</evidence>
<protein>
    <recommendedName>
        <fullName evidence="1">HD/PDEase domain-containing protein</fullName>
    </recommendedName>
</protein>
<dbReference type="InParanoid" id="A0A151Z6N7"/>
<dbReference type="Gene3D" id="1.20.58.1910">
    <property type="match status" value="1"/>
</dbReference>
<dbReference type="SUPFAM" id="SSF109604">
    <property type="entry name" value="HD-domain/PDEase-like"/>
    <property type="match status" value="1"/>
</dbReference>
<dbReference type="AlphaFoldDB" id="A0A151Z6N7"/>
<evidence type="ECO:0000313" key="3">
    <source>
        <dbReference type="Proteomes" id="UP000076078"/>
    </source>
</evidence>